<dbReference type="GO" id="GO:0043130">
    <property type="term" value="F:ubiquitin binding"/>
    <property type="evidence" value="ECO:0007669"/>
    <property type="project" value="InterPro"/>
</dbReference>
<dbReference type="Proteomes" id="UP000274922">
    <property type="component" value="Unassembled WGS sequence"/>
</dbReference>
<organism evidence="3 4">
    <name type="scientific">Caulochytrium protostelioides</name>
    <dbReference type="NCBI Taxonomy" id="1555241"/>
    <lineage>
        <taxon>Eukaryota</taxon>
        <taxon>Fungi</taxon>
        <taxon>Fungi incertae sedis</taxon>
        <taxon>Chytridiomycota</taxon>
        <taxon>Chytridiomycota incertae sedis</taxon>
        <taxon>Chytridiomycetes</taxon>
        <taxon>Caulochytriales</taxon>
        <taxon>Caulochytriaceae</taxon>
        <taxon>Caulochytrium</taxon>
    </lineage>
</organism>
<reference evidence="4" key="1">
    <citation type="journal article" date="2018" name="Nat. Microbiol.">
        <title>Leveraging single-cell genomics to expand the fungal tree of life.</title>
        <authorList>
            <person name="Ahrendt S.R."/>
            <person name="Quandt C.A."/>
            <person name="Ciobanu D."/>
            <person name="Clum A."/>
            <person name="Salamov A."/>
            <person name="Andreopoulos B."/>
            <person name="Cheng J.F."/>
            <person name="Woyke T."/>
            <person name="Pelin A."/>
            <person name="Henrissat B."/>
            <person name="Reynolds N.K."/>
            <person name="Benny G.L."/>
            <person name="Smith M.E."/>
            <person name="James T.Y."/>
            <person name="Grigoriev I.V."/>
        </authorList>
    </citation>
    <scope>NUCLEOTIDE SEQUENCE [LARGE SCALE GENOMIC DNA]</scope>
    <source>
        <strain evidence="4">ATCC 52028</strain>
    </source>
</reference>
<evidence type="ECO:0000313" key="3">
    <source>
        <dbReference type="EMBL" id="RKP00007.1"/>
    </source>
</evidence>
<dbReference type="SUPFAM" id="SSF46934">
    <property type="entry name" value="UBA-like"/>
    <property type="match status" value="1"/>
</dbReference>
<dbReference type="EMBL" id="ML014241">
    <property type="protein sequence ID" value="RKP00007.1"/>
    <property type="molecule type" value="Genomic_DNA"/>
</dbReference>
<dbReference type="OrthoDB" id="5577209at2759"/>
<feature type="region of interest" description="Disordered" evidence="1">
    <location>
        <begin position="140"/>
        <end position="177"/>
    </location>
</feature>
<feature type="region of interest" description="Disordered" evidence="1">
    <location>
        <begin position="637"/>
        <end position="665"/>
    </location>
</feature>
<dbReference type="InterPro" id="IPR003892">
    <property type="entry name" value="CUE"/>
</dbReference>
<dbReference type="SMART" id="SM00546">
    <property type="entry name" value="CUE"/>
    <property type="match status" value="1"/>
</dbReference>
<sequence>MVAPFAVTEPWPVWAPAIPPALSPQSAAPPPSIPPYADPQQLAWALRRLQQLLAADDRLFRQAVAFVSADQTTFLLFLDVLLEGLQCRWHAFESARWRSEDPAALAQTMAASITPEERCLHRLVIRVIRRLLRLLANDDDRRHPKTANGPNAADTDTEHGSASSTQEEPLSEAAHDEADPAALWPLSRLLATVAAFAPLYPRAIEAVVADALVAAAPRLLRSYADAWDLLVQATLTTPLPKPDAVADGVDADLAFLLRGIDVMLALADADASDSFIASFRALSDLQPFLIKTYDLLTARQTLASSSASDHQAMLFAKLRILHLYGRLLFWHLAPGQSWSREQDATDDPTVFVLPVAVPDDIDGFYAFLMESLSHTDSPAAPQHALRETRLVADFETCFPLRHRIRQWATTAHTIRLKFAADSLEQCLVNVDDRHVCADLAALGGAAAADSPDPAAAAAIAAPSSEATWETLQQSDAIQQIRDMFPDLAADHVARLLVYYKNDREAVVASYLEGNLPPVDLLPPAPAPAPAPKRTAPPSTPSTASPRFKVLPVKPKSARNKPEADASVAAFSKSIPKAPGTLRIFATNQLSVAERERVLGFDADAVYEDEYDDTFDDEPPMGLHADEGADVEGVAGAKLKAASKGPASSPSASAAAADAPPDPTRAFEQPLVEAWDRDPAFFQRPSRANPERLALVQASGLTHEQIEGWGRQMDRMPPPARNRLLAKYAWRGNRPLQRSNEGDDSGDSDGASAQDADEPAELRSSNSPRNGGGGSDRGRGGRRGVSSPRGRGRGGGGQGGGRGGDANSRGGHTSGDGAAEAPSGEPGAPLSRDQQRRKNAQKARVGNHSRKRGHDRKLARGMGGGFP</sequence>
<gene>
    <name evidence="3" type="ORF">CXG81DRAFT_27252</name>
</gene>
<evidence type="ECO:0000313" key="4">
    <source>
        <dbReference type="Proteomes" id="UP000274922"/>
    </source>
</evidence>
<evidence type="ECO:0000256" key="1">
    <source>
        <dbReference type="SAM" id="MobiDB-lite"/>
    </source>
</evidence>
<feature type="compositionally biased region" description="Low complexity" evidence="1">
    <location>
        <begin position="804"/>
        <end position="828"/>
    </location>
</feature>
<dbReference type="AlphaFoldDB" id="A0A4P9X4K1"/>
<feature type="domain" description="CUE" evidence="2">
    <location>
        <begin position="472"/>
        <end position="515"/>
    </location>
</feature>
<feature type="compositionally biased region" description="Low complexity" evidence="1">
    <location>
        <begin position="531"/>
        <end position="545"/>
    </location>
</feature>
<keyword evidence="4" id="KW-1185">Reference proteome</keyword>
<evidence type="ECO:0000259" key="2">
    <source>
        <dbReference type="PROSITE" id="PS51140"/>
    </source>
</evidence>
<dbReference type="Pfam" id="PF02845">
    <property type="entry name" value="CUE"/>
    <property type="match status" value="1"/>
</dbReference>
<dbReference type="Gene3D" id="1.10.8.10">
    <property type="entry name" value="DNA helicase RuvA subunit, C-terminal domain"/>
    <property type="match status" value="1"/>
</dbReference>
<dbReference type="PANTHER" id="PTHR21494:SF0">
    <property type="entry name" value="ACTIVATING SIGNAL COINTEGRATOR 1 COMPLEX SUBUNIT 2"/>
    <property type="match status" value="1"/>
</dbReference>
<dbReference type="InterPro" id="IPR052586">
    <property type="entry name" value="ASCC2"/>
</dbReference>
<protein>
    <recommendedName>
        <fullName evidence="2">CUE domain-containing protein</fullName>
    </recommendedName>
</protein>
<feature type="region of interest" description="Disordered" evidence="1">
    <location>
        <begin position="703"/>
        <end position="866"/>
    </location>
</feature>
<feature type="compositionally biased region" description="Basic residues" evidence="1">
    <location>
        <begin position="834"/>
        <end position="858"/>
    </location>
</feature>
<dbReference type="PROSITE" id="PS51140">
    <property type="entry name" value="CUE"/>
    <property type="match status" value="1"/>
</dbReference>
<feature type="compositionally biased region" description="Low complexity" evidence="1">
    <location>
        <begin position="637"/>
        <end position="658"/>
    </location>
</feature>
<name>A0A4P9X4K1_9FUNG</name>
<feature type="region of interest" description="Disordered" evidence="1">
    <location>
        <begin position="522"/>
        <end position="547"/>
    </location>
</feature>
<accession>A0A4P9X4K1</accession>
<feature type="compositionally biased region" description="Gly residues" evidence="1">
    <location>
        <begin position="792"/>
        <end position="803"/>
    </location>
</feature>
<dbReference type="InterPro" id="IPR009060">
    <property type="entry name" value="UBA-like_sf"/>
</dbReference>
<dbReference type="PANTHER" id="PTHR21494">
    <property type="entry name" value="ACTIVATING SIGNAL COINTEGRATOR 1 COMPLEX SUBUNIT 2 ASC-1 COMPLEX SUBUNIT P100"/>
    <property type="match status" value="1"/>
</dbReference>
<proteinExistence type="predicted"/>